<keyword evidence="2" id="KW-1185">Reference proteome</keyword>
<name>A0ABP9NPH2_9PSEU</name>
<reference evidence="2" key="1">
    <citation type="journal article" date="2019" name="Int. J. Syst. Evol. Microbiol.">
        <title>The Global Catalogue of Microorganisms (GCM) 10K type strain sequencing project: providing services to taxonomists for standard genome sequencing and annotation.</title>
        <authorList>
            <consortium name="The Broad Institute Genomics Platform"/>
            <consortium name="The Broad Institute Genome Sequencing Center for Infectious Disease"/>
            <person name="Wu L."/>
            <person name="Ma J."/>
        </authorList>
    </citation>
    <scope>NUCLEOTIDE SEQUENCE [LARGE SCALE GENOMIC DNA]</scope>
    <source>
        <strain evidence="2">JCM 18302</strain>
    </source>
</reference>
<accession>A0ABP9NPH2</accession>
<evidence type="ECO:0000313" key="2">
    <source>
        <dbReference type="Proteomes" id="UP001500804"/>
    </source>
</evidence>
<comment type="caution">
    <text evidence="1">The sequence shown here is derived from an EMBL/GenBank/DDBJ whole genome shotgun (WGS) entry which is preliminary data.</text>
</comment>
<dbReference type="RefSeq" id="WP_345605896.1">
    <property type="nucleotide sequence ID" value="NZ_BAABJO010000010.1"/>
</dbReference>
<sequence>MPSAPAGPPPSLVRVARTERFRRTAAALAGPDRDPGEVARALVDLLSQVGPAVGAEPAEGDWWRILDALLLVRLHPAGVTEEGN</sequence>
<gene>
    <name evidence="1" type="ORF">GCM10023320_32400</name>
</gene>
<evidence type="ECO:0000313" key="1">
    <source>
        <dbReference type="EMBL" id="GAA5122289.1"/>
    </source>
</evidence>
<dbReference type="Proteomes" id="UP001500804">
    <property type="component" value="Unassembled WGS sequence"/>
</dbReference>
<proteinExistence type="predicted"/>
<dbReference type="EMBL" id="BAABJO010000010">
    <property type="protein sequence ID" value="GAA5122289.1"/>
    <property type="molecule type" value="Genomic_DNA"/>
</dbReference>
<organism evidence="1 2">
    <name type="scientific">Pseudonocardia adelaidensis</name>
    <dbReference type="NCBI Taxonomy" id="648754"/>
    <lineage>
        <taxon>Bacteria</taxon>
        <taxon>Bacillati</taxon>
        <taxon>Actinomycetota</taxon>
        <taxon>Actinomycetes</taxon>
        <taxon>Pseudonocardiales</taxon>
        <taxon>Pseudonocardiaceae</taxon>
        <taxon>Pseudonocardia</taxon>
    </lineage>
</organism>
<protein>
    <submittedName>
        <fullName evidence="1">Uncharacterized protein</fullName>
    </submittedName>
</protein>